<dbReference type="Pfam" id="PF17910">
    <property type="entry name" value="FeoB_Cyto"/>
    <property type="match status" value="1"/>
</dbReference>
<dbReference type="NCBIfam" id="TIGR00437">
    <property type="entry name" value="feoB"/>
    <property type="match status" value="1"/>
</dbReference>
<dbReference type="EMBL" id="CP000860">
    <property type="protein sequence ID" value="ACA59777.1"/>
    <property type="molecule type" value="Genomic_DNA"/>
</dbReference>
<dbReference type="InterPro" id="IPR041069">
    <property type="entry name" value="FeoB_Cyto"/>
</dbReference>
<reference evidence="15 16" key="2">
    <citation type="journal article" date="2008" name="Science">
        <title>Environmental genomics reveals a single-species ecosystem deep within Earth.</title>
        <authorList>
            <person name="Chivian D."/>
            <person name="Brodie E.L."/>
            <person name="Alm E.J."/>
            <person name="Culley D.E."/>
            <person name="Dehal P.S."/>
            <person name="Desantis T.Z."/>
            <person name="Gihring T.M."/>
            <person name="Lapidus A."/>
            <person name="Lin L.H."/>
            <person name="Lowry S.R."/>
            <person name="Moser D.P."/>
            <person name="Richardson P.M."/>
            <person name="Southam G."/>
            <person name="Wanger G."/>
            <person name="Pratt L.M."/>
            <person name="Andersen G.L."/>
            <person name="Hazen T.C."/>
            <person name="Brockman F.J."/>
            <person name="Arkin A.P."/>
            <person name="Onstott T.C."/>
        </authorList>
    </citation>
    <scope>NUCLEOTIDE SEQUENCE [LARGE SCALE GENOMIC DNA]</scope>
    <source>
        <strain evidence="15 16">MP104C</strain>
    </source>
</reference>
<feature type="binding site" evidence="11">
    <location>
        <begin position="131"/>
        <end position="134"/>
    </location>
    <ligand>
        <name>GTP</name>
        <dbReference type="ChEBI" id="CHEBI:37565"/>
        <label>1</label>
    </ligand>
</feature>
<dbReference type="InterPro" id="IPR006073">
    <property type="entry name" value="GTP-bd"/>
</dbReference>
<evidence type="ECO:0000259" key="14">
    <source>
        <dbReference type="PROSITE" id="PS51711"/>
    </source>
</evidence>
<dbReference type="AlphaFoldDB" id="B1I413"/>
<dbReference type="HOGENOM" id="CLU_013350_3_0_9"/>
<reference evidence="16" key="1">
    <citation type="submission" date="2007-10" db="EMBL/GenBank/DDBJ databases">
        <title>Complete sequence of chromosome of Desulforudis audaxviator MP104C.</title>
        <authorList>
            <person name="Copeland A."/>
            <person name="Lucas S."/>
            <person name="Lapidus A."/>
            <person name="Barry K."/>
            <person name="Glavina del Rio T."/>
            <person name="Dalin E."/>
            <person name="Tice H."/>
            <person name="Bruce D."/>
            <person name="Pitluck S."/>
            <person name="Lowry S.R."/>
            <person name="Larimer F."/>
            <person name="Land M.L."/>
            <person name="Hauser L."/>
            <person name="Kyrpides N."/>
            <person name="Ivanova N.N."/>
            <person name="Richardson P."/>
        </authorList>
    </citation>
    <scope>NUCLEOTIDE SEQUENCE [LARGE SCALE GENOMIC DNA]</scope>
    <source>
        <strain evidence="16">MP104C</strain>
    </source>
</reference>
<evidence type="ECO:0000256" key="8">
    <source>
        <dbReference type="ARBA" id="ARBA00023134"/>
    </source>
</evidence>
<feature type="transmembrane region" description="Helical" evidence="13">
    <location>
        <begin position="303"/>
        <end position="322"/>
    </location>
</feature>
<evidence type="ECO:0000256" key="1">
    <source>
        <dbReference type="ARBA" id="ARBA00003926"/>
    </source>
</evidence>
<dbReference type="PRINTS" id="PR00326">
    <property type="entry name" value="GTP1OBG"/>
</dbReference>
<dbReference type="InterPro" id="IPR027417">
    <property type="entry name" value="P-loop_NTPase"/>
</dbReference>
<comment type="function">
    <text evidence="1 13">Probable transporter of a GTP-driven Fe(2+) uptake system.</text>
</comment>
<dbReference type="eggNOG" id="COG0370">
    <property type="taxonomic scope" value="Bacteria"/>
</dbReference>
<keyword evidence="13" id="KW-0406">Ion transport</keyword>
<dbReference type="InterPro" id="IPR050860">
    <property type="entry name" value="FeoB_GTPase"/>
</dbReference>
<dbReference type="InterPro" id="IPR011642">
    <property type="entry name" value="Gate_dom"/>
</dbReference>
<feature type="transmembrane region" description="Helical" evidence="13">
    <location>
        <begin position="532"/>
        <end position="553"/>
    </location>
</feature>
<keyword evidence="7 13" id="KW-1133">Transmembrane helix</keyword>
<feature type="binding site" evidence="12">
    <location>
        <position position="39"/>
    </location>
    <ligand>
        <name>Mg(2+)</name>
        <dbReference type="ChEBI" id="CHEBI:18420"/>
        <label>2</label>
    </ligand>
</feature>
<evidence type="ECO:0000256" key="12">
    <source>
        <dbReference type="PIRSR" id="PIRSR603373-2"/>
    </source>
</evidence>
<evidence type="ECO:0000256" key="13">
    <source>
        <dbReference type="RuleBase" id="RU362098"/>
    </source>
</evidence>
<keyword evidence="13" id="KW-0410">Iron transport</keyword>
<keyword evidence="9 13" id="KW-0472">Membrane</keyword>
<gene>
    <name evidence="15" type="ordered locus">Daud_1266</name>
</gene>
<keyword evidence="8 11" id="KW-0342">GTP-binding</keyword>
<dbReference type="STRING" id="477974.Daud_1266"/>
<dbReference type="InterPro" id="IPR011640">
    <property type="entry name" value="Fe2_transport_prot_B_C"/>
</dbReference>
<dbReference type="Gene3D" id="1.10.287.1770">
    <property type="match status" value="1"/>
</dbReference>
<dbReference type="GO" id="GO:0005886">
    <property type="term" value="C:plasma membrane"/>
    <property type="evidence" value="ECO:0007669"/>
    <property type="project" value="UniProtKB-SubCell"/>
</dbReference>
<dbReference type="KEGG" id="dau:Daud_1266"/>
<protein>
    <recommendedName>
        <fullName evidence="10 13">Ferrous iron transport protein B</fullName>
    </recommendedName>
</protein>
<name>B1I413_DESAP</name>
<evidence type="ECO:0000256" key="11">
    <source>
        <dbReference type="PIRSR" id="PIRSR603373-1"/>
    </source>
</evidence>
<evidence type="ECO:0000313" key="16">
    <source>
        <dbReference type="Proteomes" id="UP000008544"/>
    </source>
</evidence>
<keyword evidence="3 13" id="KW-0813">Transport</keyword>
<feature type="transmembrane region" description="Helical" evidence="13">
    <location>
        <begin position="664"/>
        <end position="688"/>
    </location>
</feature>
<evidence type="ECO:0000256" key="10">
    <source>
        <dbReference type="NCBIfam" id="TIGR00437"/>
    </source>
</evidence>
<dbReference type="Pfam" id="PF02421">
    <property type="entry name" value="FeoB_N"/>
    <property type="match status" value="1"/>
</dbReference>
<proteinExistence type="inferred from homology"/>
<dbReference type="PANTHER" id="PTHR43185">
    <property type="entry name" value="FERROUS IRON TRANSPORT PROTEIN B"/>
    <property type="match status" value="1"/>
</dbReference>
<organism evidence="15 16">
    <name type="scientific">Desulforudis audaxviator (strain MP104C)</name>
    <dbReference type="NCBI Taxonomy" id="477974"/>
    <lineage>
        <taxon>Bacteria</taxon>
        <taxon>Bacillati</taxon>
        <taxon>Bacillota</taxon>
        <taxon>Clostridia</taxon>
        <taxon>Thermoanaerobacterales</taxon>
        <taxon>Candidatus Desulforudaceae</taxon>
        <taxon>Candidatus Desulforudis</taxon>
    </lineage>
</organism>
<feature type="binding site" evidence="12">
    <location>
        <position position="36"/>
    </location>
    <ligand>
        <name>Mg(2+)</name>
        <dbReference type="ChEBI" id="CHEBI:18420"/>
        <label>2</label>
    </ligand>
</feature>
<dbReference type="GO" id="GO:0046872">
    <property type="term" value="F:metal ion binding"/>
    <property type="evidence" value="ECO:0007669"/>
    <property type="project" value="UniProtKB-KW"/>
</dbReference>
<feature type="binding site" evidence="12">
    <location>
        <position position="40"/>
    </location>
    <ligand>
        <name>Mg(2+)</name>
        <dbReference type="ChEBI" id="CHEBI:18420"/>
        <label>2</label>
    </ligand>
</feature>
<evidence type="ECO:0000256" key="4">
    <source>
        <dbReference type="ARBA" id="ARBA00022475"/>
    </source>
</evidence>
<dbReference type="RefSeq" id="WP_012302362.1">
    <property type="nucleotide sequence ID" value="NC_010424.1"/>
</dbReference>
<comment type="caution">
    <text evidence="13">Lacks conserved residue(s) required for the propagation of feature annotation.</text>
</comment>
<dbReference type="SUPFAM" id="SSF52540">
    <property type="entry name" value="P-loop containing nucleoside triphosphate hydrolases"/>
    <property type="match status" value="1"/>
</dbReference>
<dbReference type="InterPro" id="IPR003373">
    <property type="entry name" value="Fe2_transport_prot-B"/>
</dbReference>
<dbReference type="InterPro" id="IPR030389">
    <property type="entry name" value="G_FEOB_dom"/>
</dbReference>
<feature type="transmembrane region" description="Helical" evidence="13">
    <location>
        <begin position="466"/>
        <end position="493"/>
    </location>
</feature>
<evidence type="ECO:0000256" key="5">
    <source>
        <dbReference type="ARBA" id="ARBA00022692"/>
    </source>
</evidence>
<keyword evidence="16" id="KW-1185">Reference proteome</keyword>
<keyword evidence="4" id="KW-1003">Cell membrane</keyword>
<dbReference type="PROSITE" id="PS51711">
    <property type="entry name" value="G_FEOB"/>
    <property type="match status" value="1"/>
</dbReference>
<evidence type="ECO:0000256" key="2">
    <source>
        <dbReference type="ARBA" id="ARBA00004651"/>
    </source>
</evidence>
<dbReference type="Pfam" id="PF07670">
    <property type="entry name" value="Gate"/>
    <property type="match status" value="2"/>
</dbReference>
<dbReference type="PANTHER" id="PTHR43185:SF2">
    <property type="entry name" value="FERROUS IRON TRANSPORT PROTEIN B"/>
    <property type="match status" value="1"/>
</dbReference>
<feature type="transmembrane region" description="Helical" evidence="13">
    <location>
        <begin position="630"/>
        <end position="652"/>
    </location>
</feature>
<dbReference type="GO" id="GO:0005525">
    <property type="term" value="F:GTP binding"/>
    <property type="evidence" value="ECO:0007669"/>
    <property type="project" value="UniProtKB-KW"/>
</dbReference>
<keyword evidence="13" id="KW-0408">Iron</keyword>
<feature type="domain" description="FeoB-type G" evidence="14">
    <location>
        <begin position="18"/>
        <end position="180"/>
    </location>
</feature>
<accession>B1I413</accession>
<feature type="binding site" evidence="11">
    <location>
        <begin position="71"/>
        <end position="74"/>
    </location>
    <ligand>
        <name>GTP</name>
        <dbReference type="ChEBI" id="CHEBI:37565"/>
        <label>1</label>
    </ligand>
</feature>
<evidence type="ECO:0000256" key="6">
    <source>
        <dbReference type="ARBA" id="ARBA00022741"/>
    </source>
</evidence>
<keyword evidence="12" id="KW-0479">Metal-binding</keyword>
<dbReference type="Gene3D" id="3.40.50.300">
    <property type="entry name" value="P-loop containing nucleotide triphosphate hydrolases"/>
    <property type="match status" value="1"/>
</dbReference>
<keyword evidence="5 13" id="KW-0812">Transmembrane</keyword>
<keyword evidence="12" id="KW-0460">Magnesium</keyword>
<feature type="binding site" evidence="11">
    <location>
        <begin position="25"/>
        <end position="32"/>
    </location>
    <ligand>
        <name>GTP</name>
        <dbReference type="ChEBI" id="CHEBI:37565"/>
        <label>1</label>
    </ligand>
</feature>
<dbReference type="CDD" id="cd01879">
    <property type="entry name" value="FeoB"/>
    <property type="match status" value="1"/>
</dbReference>
<keyword evidence="6 11" id="KW-0547">Nucleotide-binding</keyword>
<evidence type="ECO:0000256" key="3">
    <source>
        <dbReference type="ARBA" id="ARBA00022448"/>
    </source>
</evidence>
<evidence type="ECO:0000313" key="15">
    <source>
        <dbReference type="EMBL" id="ACA59777.1"/>
    </source>
</evidence>
<feature type="transmembrane region" description="Helical" evidence="13">
    <location>
        <begin position="334"/>
        <end position="356"/>
    </location>
</feature>
<evidence type="ECO:0000256" key="9">
    <source>
        <dbReference type="ARBA" id="ARBA00023136"/>
    </source>
</evidence>
<comment type="subcellular location">
    <subcellularLocation>
        <location evidence="2 13">Cell membrane</location>
        <topology evidence="2 13">Multi-pass membrane protein</topology>
    </subcellularLocation>
</comment>
<sequence length="689" mass="75224">MRDPQVREEAHASGRRHSLSIALAGNPNIGKSTLFNELTGLRQYVGNWPGKTVARAEGFRRYRNEYLRLVDLPGTYSLLSTSQDEVIAREYLLSGEADAVIAMVDATNLERTLYFVLQCLEIHDRVLVAVNMIDAAEQGGLIIDTAGLSRLLGVPVVATAAARRRGLDELVLRAVDLARGHHPPPRRDFYGPAVEEAFRRVERALAACGLPDGAAEGPPRRWLAGQLLRGNTEALDELDPARREELKRESALIRAAYQGDLDTDLAWERYAFAQRVARKVVRKPGREAPDLTQRVDEIVTHRWFSFPVMLAALGAILSITMFGAEPLSEALEAFFVWFAGAAAAFMLTVNAPYWISGPLVEGLIVGVGTVIAVMLPTMAIFFILFALLEDSGFIPRIAFNMDRPMQAVGSQGKHCLTCMMGYGCNIPGVMSARILEGNHRLMAVITNSLIPCNGRIGIILPLSILFFGVAGILVVGALFLISMGTVMASTLLLSRTVLKGRSPSFAMELPPYRKPQFGRVVMRTLRERVLHVLVRAASVAAPITVLIWFMSNYPAGGGFEHTLTGRMSAGLEPAGRFLGLDGGILTAILFAFPAKEIVIGSLAITNGLAADLSGSVLIEEVLAANWSTLTAFNFLLFYMLCMPCAYTGVMIYRETRSARWTAWAMLLPLSWAVLLTFIAHRLGILLGLG</sequence>
<dbReference type="Pfam" id="PF07664">
    <property type="entry name" value="FeoB_C"/>
    <property type="match status" value="1"/>
</dbReference>
<evidence type="ECO:0000256" key="7">
    <source>
        <dbReference type="ARBA" id="ARBA00022989"/>
    </source>
</evidence>
<feature type="transmembrane region" description="Helical" evidence="13">
    <location>
        <begin position="362"/>
        <end position="388"/>
    </location>
</feature>
<dbReference type="Proteomes" id="UP000008544">
    <property type="component" value="Chromosome"/>
</dbReference>
<comment type="similarity">
    <text evidence="13">Belongs to the TRAFAC class TrmE-Era-EngA-EngB-Septin-like GTPase superfamily. FeoB GTPase (TC 9.A.8) family.</text>
</comment>
<dbReference type="GO" id="GO:0015093">
    <property type="term" value="F:ferrous iron transmembrane transporter activity"/>
    <property type="evidence" value="ECO:0007669"/>
    <property type="project" value="UniProtKB-UniRule"/>
</dbReference>